<dbReference type="EMBL" id="GBXM01075868">
    <property type="protein sequence ID" value="JAH32709.1"/>
    <property type="molecule type" value="Transcribed_RNA"/>
</dbReference>
<accession>A0A0E9RU81</accession>
<protein>
    <submittedName>
        <fullName evidence="2">Uncharacterized protein</fullName>
    </submittedName>
</protein>
<reference evidence="2" key="2">
    <citation type="journal article" date="2015" name="Fish Shellfish Immunol.">
        <title>Early steps in the European eel (Anguilla anguilla)-Vibrio vulnificus interaction in the gills: Role of the RtxA13 toxin.</title>
        <authorList>
            <person name="Callol A."/>
            <person name="Pajuelo D."/>
            <person name="Ebbesson L."/>
            <person name="Teles M."/>
            <person name="MacKenzie S."/>
            <person name="Amaro C."/>
        </authorList>
    </citation>
    <scope>NUCLEOTIDE SEQUENCE</scope>
</reference>
<sequence>MSVLLHSRCLHKLTDPLPGQVSKPGHDCGPVPFTSWSVFPGKTLVFLKSERQSLAQQALQVCFRMKLWMASSPRLAGPNTKSPGELLSSDVMTEGSVSSKPTPCRSSTRSSPLE</sequence>
<proteinExistence type="predicted"/>
<name>A0A0E9RU81_ANGAN</name>
<reference evidence="2" key="1">
    <citation type="submission" date="2014-11" db="EMBL/GenBank/DDBJ databases">
        <authorList>
            <person name="Amaro Gonzalez C."/>
        </authorList>
    </citation>
    <scope>NUCLEOTIDE SEQUENCE</scope>
</reference>
<feature type="region of interest" description="Disordered" evidence="1">
    <location>
        <begin position="73"/>
        <end position="114"/>
    </location>
</feature>
<evidence type="ECO:0000256" key="1">
    <source>
        <dbReference type="SAM" id="MobiDB-lite"/>
    </source>
</evidence>
<feature type="compositionally biased region" description="Low complexity" evidence="1">
    <location>
        <begin position="98"/>
        <end position="114"/>
    </location>
</feature>
<dbReference type="AlphaFoldDB" id="A0A0E9RU81"/>
<evidence type="ECO:0000313" key="2">
    <source>
        <dbReference type="EMBL" id="JAH32709.1"/>
    </source>
</evidence>
<organism evidence="2">
    <name type="scientific">Anguilla anguilla</name>
    <name type="common">European freshwater eel</name>
    <name type="synonym">Muraena anguilla</name>
    <dbReference type="NCBI Taxonomy" id="7936"/>
    <lineage>
        <taxon>Eukaryota</taxon>
        <taxon>Metazoa</taxon>
        <taxon>Chordata</taxon>
        <taxon>Craniata</taxon>
        <taxon>Vertebrata</taxon>
        <taxon>Euteleostomi</taxon>
        <taxon>Actinopterygii</taxon>
        <taxon>Neopterygii</taxon>
        <taxon>Teleostei</taxon>
        <taxon>Anguilliformes</taxon>
        <taxon>Anguillidae</taxon>
        <taxon>Anguilla</taxon>
    </lineage>
</organism>